<evidence type="ECO:0000256" key="6">
    <source>
        <dbReference type="ARBA" id="ARBA00023136"/>
    </source>
</evidence>
<feature type="transmembrane region" description="Helical" evidence="10">
    <location>
        <begin position="315"/>
        <end position="333"/>
    </location>
</feature>
<dbReference type="SUPFAM" id="SSF81321">
    <property type="entry name" value="Family A G protein-coupled receptor-like"/>
    <property type="match status" value="1"/>
</dbReference>
<accession>A0AA85KCT8</accession>
<keyword evidence="12" id="KW-1185">Reference proteome</keyword>
<dbReference type="Gene3D" id="1.20.1070.10">
    <property type="entry name" value="Rhodopsin 7-helix transmembrane proteins"/>
    <property type="match status" value="1"/>
</dbReference>
<feature type="transmembrane region" description="Helical" evidence="10">
    <location>
        <begin position="263"/>
        <end position="291"/>
    </location>
</feature>
<keyword evidence="3 10" id="KW-0812">Transmembrane</keyword>
<evidence type="ECO:0000256" key="9">
    <source>
        <dbReference type="ARBA" id="ARBA00023224"/>
    </source>
</evidence>
<dbReference type="AlphaFoldDB" id="A0AA85KCT8"/>
<keyword evidence="9" id="KW-0807">Transducer</keyword>
<evidence type="ECO:0000313" key="13">
    <source>
        <dbReference type="WBParaSite" id="TREG1_93540.1"/>
    </source>
</evidence>
<evidence type="ECO:0000256" key="10">
    <source>
        <dbReference type="SAM" id="Phobius"/>
    </source>
</evidence>
<dbReference type="CDD" id="cd00637">
    <property type="entry name" value="7tm_classA_rhodopsin-like"/>
    <property type="match status" value="1"/>
</dbReference>
<dbReference type="PANTHER" id="PTHR24246">
    <property type="entry name" value="OLFACTORY RECEPTOR AND ADENOSINE RECEPTOR"/>
    <property type="match status" value="1"/>
</dbReference>
<reference evidence="13" key="2">
    <citation type="submission" date="2023-11" db="UniProtKB">
        <authorList>
            <consortium name="WormBaseParasite"/>
        </authorList>
    </citation>
    <scope>IDENTIFICATION</scope>
</reference>
<feature type="domain" description="G-protein coupled receptors family 1 profile" evidence="11">
    <location>
        <begin position="60"/>
        <end position="331"/>
    </location>
</feature>
<evidence type="ECO:0000256" key="2">
    <source>
        <dbReference type="ARBA" id="ARBA00022475"/>
    </source>
</evidence>
<keyword evidence="2" id="KW-1003">Cell membrane</keyword>
<keyword evidence="8" id="KW-0325">Glycoprotein</keyword>
<evidence type="ECO:0000256" key="7">
    <source>
        <dbReference type="ARBA" id="ARBA00023170"/>
    </source>
</evidence>
<evidence type="ECO:0000313" key="12">
    <source>
        <dbReference type="Proteomes" id="UP000050795"/>
    </source>
</evidence>
<dbReference type="PROSITE" id="PS50262">
    <property type="entry name" value="G_PROTEIN_RECEP_F1_2"/>
    <property type="match status" value="1"/>
</dbReference>
<proteinExistence type="predicted"/>
<evidence type="ECO:0000256" key="5">
    <source>
        <dbReference type="ARBA" id="ARBA00023040"/>
    </source>
</evidence>
<dbReference type="Proteomes" id="UP000050795">
    <property type="component" value="Unassembled WGS sequence"/>
</dbReference>
<dbReference type="GO" id="GO:0004930">
    <property type="term" value="F:G protein-coupled receptor activity"/>
    <property type="evidence" value="ECO:0007669"/>
    <property type="project" value="UniProtKB-KW"/>
</dbReference>
<keyword evidence="5" id="KW-0297">G-protein coupled receptor</keyword>
<evidence type="ECO:0000256" key="4">
    <source>
        <dbReference type="ARBA" id="ARBA00022989"/>
    </source>
</evidence>
<reference evidence="12" key="1">
    <citation type="submission" date="2022-06" db="EMBL/GenBank/DDBJ databases">
        <authorList>
            <person name="Berger JAMES D."/>
            <person name="Berger JAMES D."/>
        </authorList>
    </citation>
    <scope>NUCLEOTIDE SEQUENCE [LARGE SCALE GENOMIC DNA]</scope>
</reference>
<sequence>MEHNVSTYPYFDNPWDMLIDCDNVKRGSPKSTPALCNIATLNGILCAYILPFIVLFNVICNVINAVIFLHGYQQKTRQVIYLGVLSLIDLCACLLDATLRLFPAKGIPYASNGTIFFSINNTSSIGCKLYRSALGLLNTFRGNMLITTMLDRLLAIQYPLQFSRFTSRNAWYFVLSTFITAVLIIIPIILESDWTVFSNKILCYKVPSNLFLYFYYGLFSGACFAQTAINGLLNGVLLLKIYLWLRQRRQIATSTQSTKSSELSACILLLIISGTTFLLSIPAASIIFFAISNPFLKDPNGAFIKLRIILNLREMFSILTYMQSIFNTVIYIWRMEQFRLLFLCILQCKPFRTVKRSQKSTPNGIYHQTS</sequence>
<evidence type="ECO:0000256" key="1">
    <source>
        <dbReference type="ARBA" id="ARBA00004651"/>
    </source>
</evidence>
<evidence type="ECO:0000259" key="11">
    <source>
        <dbReference type="PROSITE" id="PS50262"/>
    </source>
</evidence>
<feature type="transmembrane region" description="Helical" evidence="10">
    <location>
        <begin position="210"/>
        <end position="243"/>
    </location>
</feature>
<protein>
    <recommendedName>
        <fullName evidence="11">G-protein coupled receptors family 1 profile domain-containing protein</fullName>
    </recommendedName>
</protein>
<feature type="transmembrane region" description="Helical" evidence="10">
    <location>
        <begin position="170"/>
        <end position="190"/>
    </location>
</feature>
<evidence type="ECO:0000256" key="3">
    <source>
        <dbReference type="ARBA" id="ARBA00022692"/>
    </source>
</evidence>
<evidence type="ECO:0000256" key="8">
    <source>
        <dbReference type="ARBA" id="ARBA00023180"/>
    </source>
</evidence>
<dbReference type="GO" id="GO:0005886">
    <property type="term" value="C:plasma membrane"/>
    <property type="evidence" value="ECO:0007669"/>
    <property type="project" value="UniProtKB-SubCell"/>
</dbReference>
<keyword evidence="7" id="KW-0675">Receptor</keyword>
<keyword evidence="6 10" id="KW-0472">Membrane</keyword>
<keyword evidence="4 10" id="KW-1133">Transmembrane helix</keyword>
<organism evidence="12 13">
    <name type="scientific">Trichobilharzia regenti</name>
    <name type="common">Nasal bird schistosome</name>
    <dbReference type="NCBI Taxonomy" id="157069"/>
    <lineage>
        <taxon>Eukaryota</taxon>
        <taxon>Metazoa</taxon>
        <taxon>Spiralia</taxon>
        <taxon>Lophotrochozoa</taxon>
        <taxon>Platyhelminthes</taxon>
        <taxon>Trematoda</taxon>
        <taxon>Digenea</taxon>
        <taxon>Strigeidida</taxon>
        <taxon>Schistosomatoidea</taxon>
        <taxon>Schistosomatidae</taxon>
        <taxon>Trichobilharzia</taxon>
    </lineage>
</organism>
<dbReference type="PANTHER" id="PTHR24246:SF27">
    <property type="entry name" value="ADENOSINE RECEPTOR, ISOFORM A"/>
    <property type="match status" value="1"/>
</dbReference>
<feature type="transmembrane region" description="Helical" evidence="10">
    <location>
        <begin position="48"/>
        <end position="72"/>
    </location>
</feature>
<dbReference type="WBParaSite" id="TREG1_93540.1">
    <property type="protein sequence ID" value="TREG1_93540.1"/>
    <property type="gene ID" value="TREG1_93540"/>
</dbReference>
<dbReference type="InterPro" id="IPR017452">
    <property type="entry name" value="GPCR_Rhodpsn_7TM"/>
</dbReference>
<comment type="subcellular location">
    <subcellularLocation>
        <location evidence="1">Cell membrane</location>
        <topology evidence="1">Multi-pass membrane protein</topology>
    </subcellularLocation>
</comment>
<name>A0AA85KCT8_TRIRE</name>